<proteinExistence type="predicted"/>
<reference evidence="1" key="1">
    <citation type="submission" date="2020-12" db="EMBL/GenBank/DDBJ databases">
        <title>Geomonas sp. Red875, isolated from river sediment.</title>
        <authorList>
            <person name="Xu Z."/>
            <person name="Zhang Z."/>
            <person name="Masuda Y."/>
            <person name="Itoh H."/>
            <person name="Senoo K."/>
        </authorList>
    </citation>
    <scope>NUCLEOTIDE SEQUENCE</scope>
    <source>
        <strain evidence="1">Red875</strain>
    </source>
</reference>
<dbReference type="RefSeq" id="WP_199386583.1">
    <property type="nucleotide sequence ID" value="NZ_JAEMHM010000024.1"/>
</dbReference>
<evidence type="ECO:0000313" key="2">
    <source>
        <dbReference type="Proteomes" id="UP000636888"/>
    </source>
</evidence>
<evidence type="ECO:0000313" key="1">
    <source>
        <dbReference type="EMBL" id="MBJ6727441.1"/>
    </source>
</evidence>
<sequence>MRRLGALKKIFHPGVLPGAALVIAILCSESLAAKVYLDFDPSLGTVYYRGLPVSPPSCTVNGSGPYTFSIQANTALGTLITYANGPLPIWLPIWVVSVGTNGSLSVRFSTPPTTTYPVTVTCDPAVGSVNGSATVTEQVSAGGSKKYGFAATDPTYRATGCSVTPSTAFAGFQNHTCLVGPVQSATTVVGTFTKYYSITATVSTPAYGTISPSGPGSYPSTAPAVFALKPNLGYGVKGVRVDNVSVPWTQGTPPTYTFPAPLTSNHTIEVTFAPAYNISASAGTGGSIDPMGTVQVISGQSQKFTITPGGGYVNSGATVDGIPRGAISSYTFANVSDNHWIKADFLKSGPTMHSYCTVPPYVASAKPNVLLLLDNSSSMADLAYADPDPGSYCYDDSFSESATYVGYFDPVQLYRYDISKGAFVAVDAVTGSCGAAATSYLCLNLSGSIAPRTVDNFIARGNFLNWLAMSKLDVEKYVLTGGKWDAATGLLQGESRGCQGKRFVKVIGAVSGITFAVRGPAAAENDYSYGGAGATRIEIYDGALKAACRALGADWLRGGSTQLKTDLDACFNNSTELIHGLSVPSKGSIYDIVIADCYSALATNTAFPLADVPVLENDCYQRYQAIYGSDTSQVSTSRLDDGVCGAAMTHQLSNGNTTGFFGSCYSSNFFDRPCTVREADDYCRGVVTGYVQDPSAALFMSGTQANIPSFFVDAGVASLGPASGTFMVRLPLPALSRGIIQEFSDTMNLGVMVFNHTGSASECSSTGGPIPCATKSCRNQSGEGTHRFCLLDSDCVTGETCLEDPLRDGGRVISYVGEEVGDHSSSGLVSAIDGITATTWTPIAESFYNAIGYFANRTDLRIPQPGTEVAWEATRPPSGSDCQKNHILIVTDGMSTADQNPSMEQLASVYAAPSGGQSGYDAGNSCPAYSGSRSLRVLAWLAKNRNIKTFSTASASGDPPSKNSEFIATHAIFTGTATGAPGDCDPVNLLQNSVDPTGHEKVVNAADPATLYNAFRNVLTQIAAGSKTGTDATVLSSGRGNGSVFLQEFFYPQVSFDNGATSASWIGEMQGLWYYIDSFIGTAGEGSTVRDDAGYSGGIQHTLNLAANHVVQYSYAPGTSADRVLQATLSGGSGPPQTVTPEAVQSLWRAGTKLWQRDAADRRIYTQTDGRTVTDFTALDVTQPAIRGVLQATDEPEARNIISYVRGYDFPQYRNRTIAYPLLGGAAKVWKLGDIVSSTPRVQSTAPLNSYHLAPSRGYADQSYGNLFGGNGFTDLPDYLHRGMVYVGANDGMLHAFQLGMLNSSGSEPTKATLTGADLGREEWAFIPKNALPYLKYLADVQYPHLSFVDGGITLVDAAIGDPAGSCSRSAYWDCPKQTLTTSGNVPASSSWRTVLVGGMGLGGASRPLGDSCKDAIADSGTCVKAPVADAGLSSYFALDVTDQSFDPVSGARSSASPPRLLWELSDPDLGFSTSGAAIVRLAARRADGTPDNSRNGHWYAVFASGPTGPVDGSLCQFKGSSGQNLKIFVVDLNAVPPLVRGTNYWVIDTGIGNAFGGTITGAGIDVDKWNPSATGYYQDDALYLGYTKNNDDGSWGGGVLRVVTGEDPTDPSRWKTSMVIDGIGPVTTAVVKLQDRAHQKLWLFFGTGRYFYGQDDMNSQRAIFGVREDASCYTADNTFSAATCANTISDFTNSLTNKTSDGSYDPNGLPLGSRGWYITLDPADANSGAERVVVDPTSMTNGAVYFTTYQPSTDLCHPEGTSYLWGVRYDSGASLAAPGGTVRVNGKALVRQSSGGMQEIGLGSSFTDKGGRRGGAIEGRPGGLKIVTNAGLKPVKKILHIQER</sequence>
<name>A0A8J7M2W6_9BACT</name>
<dbReference type="EMBL" id="JAEMHM010000024">
    <property type="protein sequence ID" value="MBJ6727441.1"/>
    <property type="molecule type" value="Genomic_DNA"/>
</dbReference>
<gene>
    <name evidence="1" type="ORF">JFN93_22230</name>
</gene>
<keyword evidence="2" id="KW-1185">Reference proteome</keyword>
<comment type="caution">
    <text evidence="1">The sequence shown here is derived from an EMBL/GenBank/DDBJ whole genome shotgun (WGS) entry which is preliminary data.</text>
</comment>
<accession>A0A8J7M2W6</accession>
<organism evidence="1 2">
    <name type="scientific">Geomesophilobacter sediminis</name>
    <dbReference type="NCBI Taxonomy" id="2798584"/>
    <lineage>
        <taxon>Bacteria</taxon>
        <taxon>Pseudomonadati</taxon>
        <taxon>Thermodesulfobacteriota</taxon>
        <taxon>Desulfuromonadia</taxon>
        <taxon>Geobacterales</taxon>
        <taxon>Geobacteraceae</taxon>
        <taxon>Geomesophilobacter</taxon>
    </lineage>
</organism>
<protein>
    <submittedName>
        <fullName evidence="1">Pilus assembly protein PilY</fullName>
    </submittedName>
</protein>
<dbReference type="Proteomes" id="UP000636888">
    <property type="component" value="Unassembled WGS sequence"/>
</dbReference>